<dbReference type="InterPro" id="IPR005175">
    <property type="entry name" value="PPC_dom"/>
</dbReference>
<keyword evidence="4" id="KW-0539">Nucleus</keyword>
<dbReference type="AlphaFoldDB" id="A0A2P5DZC5"/>
<keyword evidence="3" id="KW-0804">Transcription</keyword>
<dbReference type="GO" id="GO:0003700">
    <property type="term" value="F:DNA-binding transcription factor activity"/>
    <property type="evidence" value="ECO:0007669"/>
    <property type="project" value="TreeGrafter"/>
</dbReference>
<evidence type="ECO:0000256" key="4">
    <source>
        <dbReference type="ARBA" id="ARBA00023242"/>
    </source>
</evidence>
<dbReference type="Proteomes" id="UP000237105">
    <property type="component" value="Unassembled WGS sequence"/>
</dbReference>
<dbReference type="OrthoDB" id="1166639at2759"/>
<feature type="non-terminal residue" evidence="6">
    <location>
        <position position="1"/>
    </location>
</feature>
<protein>
    <submittedName>
        <fullName evidence="6">PPC domain containing protein</fullName>
    </submittedName>
</protein>
<dbReference type="SUPFAM" id="SSF117856">
    <property type="entry name" value="AF0104/ALDC/Ptd012-like"/>
    <property type="match status" value="1"/>
</dbReference>
<keyword evidence="1" id="KW-0805">Transcription regulation</keyword>
<dbReference type="GO" id="GO:0005634">
    <property type="term" value="C:nucleus"/>
    <property type="evidence" value="ECO:0007669"/>
    <property type="project" value="TreeGrafter"/>
</dbReference>
<reference evidence="7" key="1">
    <citation type="submission" date="2016-06" db="EMBL/GenBank/DDBJ databases">
        <title>Parallel loss of symbiosis genes in relatives of nitrogen-fixing non-legume Parasponia.</title>
        <authorList>
            <person name="Van Velzen R."/>
            <person name="Holmer R."/>
            <person name="Bu F."/>
            <person name="Rutten L."/>
            <person name="Van Zeijl A."/>
            <person name="Liu W."/>
            <person name="Santuari L."/>
            <person name="Cao Q."/>
            <person name="Sharma T."/>
            <person name="Shen D."/>
            <person name="Roswanjaya Y."/>
            <person name="Wardhani T."/>
            <person name="Kalhor M.S."/>
            <person name="Jansen J."/>
            <person name="Van den Hoogen J."/>
            <person name="Gungor B."/>
            <person name="Hartog M."/>
            <person name="Hontelez J."/>
            <person name="Verver J."/>
            <person name="Yang W.-C."/>
            <person name="Schijlen E."/>
            <person name="Repin R."/>
            <person name="Schilthuizen M."/>
            <person name="Schranz E."/>
            <person name="Heidstra R."/>
            <person name="Miyata K."/>
            <person name="Fedorova E."/>
            <person name="Kohlen W."/>
            <person name="Bisseling T."/>
            <person name="Smit S."/>
            <person name="Geurts R."/>
        </authorList>
    </citation>
    <scope>NUCLEOTIDE SEQUENCE [LARGE SCALE GENOMIC DNA]</scope>
    <source>
        <strain evidence="7">cv. WU1-14</strain>
    </source>
</reference>
<keyword evidence="2" id="KW-0238">DNA-binding</keyword>
<dbReference type="InterPro" id="IPR014476">
    <property type="entry name" value="AHL15-29"/>
</dbReference>
<dbReference type="CDD" id="cd11378">
    <property type="entry name" value="DUF296"/>
    <property type="match status" value="1"/>
</dbReference>
<evidence type="ECO:0000313" key="7">
    <source>
        <dbReference type="Proteomes" id="UP000237105"/>
    </source>
</evidence>
<dbReference type="PROSITE" id="PS51742">
    <property type="entry name" value="PPC"/>
    <property type="match status" value="1"/>
</dbReference>
<dbReference type="GO" id="GO:0003680">
    <property type="term" value="F:minor groove of adenine-thymine-rich DNA binding"/>
    <property type="evidence" value="ECO:0007669"/>
    <property type="project" value="InterPro"/>
</dbReference>
<organism evidence="6 7">
    <name type="scientific">Parasponia andersonii</name>
    <name type="common">Sponia andersonii</name>
    <dbReference type="NCBI Taxonomy" id="3476"/>
    <lineage>
        <taxon>Eukaryota</taxon>
        <taxon>Viridiplantae</taxon>
        <taxon>Streptophyta</taxon>
        <taxon>Embryophyta</taxon>
        <taxon>Tracheophyta</taxon>
        <taxon>Spermatophyta</taxon>
        <taxon>Magnoliopsida</taxon>
        <taxon>eudicotyledons</taxon>
        <taxon>Gunneridae</taxon>
        <taxon>Pentapetalae</taxon>
        <taxon>rosids</taxon>
        <taxon>fabids</taxon>
        <taxon>Rosales</taxon>
        <taxon>Cannabaceae</taxon>
        <taxon>Parasponia</taxon>
    </lineage>
</organism>
<accession>A0A2P5DZC5</accession>
<comment type="caution">
    <text evidence="6">The sequence shown here is derived from an EMBL/GenBank/DDBJ whole genome shotgun (WGS) entry which is preliminary data.</text>
</comment>
<proteinExistence type="predicted"/>
<dbReference type="Gene3D" id="3.30.1330.80">
    <property type="entry name" value="Hypothetical protein, similar to alpha- acetolactate decarboxylase, domain 2"/>
    <property type="match status" value="1"/>
</dbReference>
<sequence>PPPPGSKNKPKPPIIVTRDSPNALRFHVLEVSAGADVVESVSTYARRRDRRISVLSGNGTVANVTLRQPASPAGSVVTLHGRLLSLTGTRAGGGRGSGFDSGAVRECRVREAAAGQGCCEHASAAINGVAVFDRGMTGVSHPGQVGEGGVSFFGMGSANHALVATGKFPFSGDLLGWGSAATTSAAAARPPF</sequence>
<dbReference type="STRING" id="3476.A0A2P5DZC5"/>
<dbReference type="EMBL" id="JXTB01000008">
    <property type="protein sequence ID" value="PON78620.1"/>
    <property type="molecule type" value="Genomic_DNA"/>
</dbReference>
<name>A0A2P5DZC5_PARAD</name>
<dbReference type="Pfam" id="PF03479">
    <property type="entry name" value="PCC"/>
    <property type="match status" value="1"/>
</dbReference>
<evidence type="ECO:0000313" key="6">
    <source>
        <dbReference type="EMBL" id="PON78620.1"/>
    </source>
</evidence>
<evidence type="ECO:0000259" key="5">
    <source>
        <dbReference type="PROSITE" id="PS51742"/>
    </source>
</evidence>
<dbReference type="PANTHER" id="PTHR31100:SF51">
    <property type="entry name" value="AT-HOOK MOTIF NUCLEAR-LOCALIZED PROTEIN 29"/>
    <property type="match status" value="1"/>
</dbReference>
<keyword evidence="7" id="KW-1185">Reference proteome</keyword>
<evidence type="ECO:0000256" key="3">
    <source>
        <dbReference type="ARBA" id="ARBA00023163"/>
    </source>
</evidence>
<feature type="domain" description="PPC" evidence="5">
    <location>
        <begin position="21"/>
        <end position="153"/>
    </location>
</feature>
<dbReference type="GO" id="GO:0010228">
    <property type="term" value="P:vegetative to reproductive phase transition of meristem"/>
    <property type="evidence" value="ECO:0007669"/>
    <property type="project" value="TreeGrafter"/>
</dbReference>
<dbReference type="PANTHER" id="PTHR31100">
    <property type="entry name" value="AT-HOOK MOTIF NUCLEAR-LOCALIZED PROTEIN 15"/>
    <property type="match status" value="1"/>
</dbReference>
<gene>
    <name evidence="6" type="ORF">PanWU01x14_018780</name>
</gene>
<evidence type="ECO:0000256" key="2">
    <source>
        <dbReference type="ARBA" id="ARBA00023125"/>
    </source>
</evidence>
<evidence type="ECO:0000256" key="1">
    <source>
        <dbReference type="ARBA" id="ARBA00023015"/>
    </source>
</evidence>